<proteinExistence type="predicted"/>
<reference evidence="2" key="1">
    <citation type="submission" date="2022-11" db="EMBL/GenBank/DDBJ databases">
        <authorList>
            <person name="Kikuchi T."/>
        </authorList>
    </citation>
    <scope>NUCLEOTIDE SEQUENCE</scope>
    <source>
        <strain evidence="2">PS1010</strain>
    </source>
</reference>
<gene>
    <name evidence="2" type="ORF">CAMP_LOCUS16524</name>
</gene>
<keyword evidence="1" id="KW-0472">Membrane</keyword>
<dbReference type="AlphaFoldDB" id="A0A9P1IZ31"/>
<evidence type="ECO:0000313" key="2">
    <source>
        <dbReference type="EMBL" id="CAI5453887.1"/>
    </source>
</evidence>
<feature type="transmembrane region" description="Helical" evidence="1">
    <location>
        <begin position="5"/>
        <end position="23"/>
    </location>
</feature>
<dbReference type="EMBL" id="CANHGI010000006">
    <property type="protein sequence ID" value="CAI5453887.1"/>
    <property type="molecule type" value="Genomic_DNA"/>
</dbReference>
<keyword evidence="3" id="KW-1185">Reference proteome</keyword>
<dbReference type="Proteomes" id="UP001152747">
    <property type="component" value="Unassembled WGS sequence"/>
</dbReference>
<organism evidence="2 3">
    <name type="scientific">Caenorhabditis angaria</name>
    <dbReference type="NCBI Taxonomy" id="860376"/>
    <lineage>
        <taxon>Eukaryota</taxon>
        <taxon>Metazoa</taxon>
        <taxon>Ecdysozoa</taxon>
        <taxon>Nematoda</taxon>
        <taxon>Chromadorea</taxon>
        <taxon>Rhabditida</taxon>
        <taxon>Rhabditina</taxon>
        <taxon>Rhabditomorpha</taxon>
        <taxon>Rhabditoidea</taxon>
        <taxon>Rhabditidae</taxon>
        <taxon>Peloderinae</taxon>
        <taxon>Caenorhabditis</taxon>
    </lineage>
</organism>
<sequence length="182" mass="20877">MPYLYIIGCAVVLMIMIAFRLCVRVRNVSRDLVSPPERRIDFNTLNNPYRREDQYVDEILKEIRTWTHYLTHEDDVVVNRELQDVQEVHGTLSEFTETSQHSLWFAMDNQGNRGKSRISVETISIDSSHDVKAGEWNTDDIFIVETSVAQDNPSTSAVVQDQNHDVCCSASVAFDETHDTVL</sequence>
<evidence type="ECO:0000256" key="1">
    <source>
        <dbReference type="SAM" id="Phobius"/>
    </source>
</evidence>
<keyword evidence="1" id="KW-0812">Transmembrane</keyword>
<comment type="caution">
    <text evidence="2">The sequence shown here is derived from an EMBL/GenBank/DDBJ whole genome shotgun (WGS) entry which is preliminary data.</text>
</comment>
<evidence type="ECO:0000313" key="3">
    <source>
        <dbReference type="Proteomes" id="UP001152747"/>
    </source>
</evidence>
<name>A0A9P1IZ31_9PELO</name>
<protein>
    <submittedName>
        <fullName evidence="2">Uncharacterized protein</fullName>
    </submittedName>
</protein>
<accession>A0A9P1IZ31</accession>
<keyword evidence="1" id="KW-1133">Transmembrane helix</keyword>